<dbReference type="Proteomes" id="UP000179258">
    <property type="component" value="Unassembled WGS sequence"/>
</dbReference>
<evidence type="ECO:0000313" key="2">
    <source>
        <dbReference type="Proteomes" id="UP000179258"/>
    </source>
</evidence>
<dbReference type="AlphaFoldDB" id="A0A1G2R5C1"/>
<evidence type="ECO:0000313" key="1">
    <source>
        <dbReference type="EMBL" id="OHA68013.1"/>
    </source>
</evidence>
<comment type="caution">
    <text evidence="1">The sequence shown here is derived from an EMBL/GenBank/DDBJ whole genome shotgun (WGS) entry which is preliminary data.</text>
</comment>
<accession>A0A1G2R5C1</accession>
<sequence>MINAIYLSIGQYSRVVNPNKKPALGWRAGNDGRGEPSFLSGLGFLLSDGRIGWYFASVLAGTPPVFPAASSPKVICQPLLERVFQLQLRPCFSRTSAIRPTLLVKLLITLLVSEENVEKSINTIKRQPRNAPTAYPPYGVLDTLSVFDEEPKLPKLLDYV</sequence>
<organism evidence="1 2">
    <name type="scientific">Candidatus Wildermuthbacteria bacterium RIFCSPHIGHO2_02_FULL_47_17</name>
    <dbReference type="NCBI Taxonomy" id="1802452"/>
    <lineage>
        <taxon>Bacteria</taxon>
        <taxon>Candidatus Wildermuthiibacteriota</taxon>
    </lineage>
</organism>
<gene>
    <name evidence="1" type="ORF">A3D59_00160</name>
</gene>
<reference evidence="1 2" key="1">
    <citation type="journal article" date="2016" name="Nat. Commun.">
        <title>Thousands of microbial genomes shed light on interconnected biogeochemical processes in an aquifer system.</title>
        <authorList>
            <person name="Anantharaman K."/>
            <person name="Brown C.T."/>
            <person name="Hug L.A."/>
            <person name="Sharon I."/>
            <person name="Castelle C.J."/>
            <person name="Probst A.J."/>
            <person name="Thomas B.C."/>
            <person name="Singh A."/>
            <person name="Wilkins M.J."/>
            <person name="Karaoz U."/>
            <person name="Brodie E.L."/>
            <person name="Williams K.H."/>
            <person name="Hubbard S.S."/>
            <person name="Banfield J.F."/>
        </authorList>
    </citation>
    <scope>NUCLEOTIDE SEQUENCE [LARGE SCALE GENOMIC DNA]</scope>
</reference>
<dbReference type="EMBL" id="MHTX01000026">
    <property type="protein sequence ID" value="OHA68013.1"/>
    <property type="molecule type" value="Genomic_DNA"/>
</dbReference>
<name>A0A1G2R5C1_9BACT</name>
<proteinExistence type="predicted"/>
<protein>
    <submittedName>
        <fullName evidence="1">Uncharacterized protein</fullName>
    </submittedName>
</protein>